<feature type="region of interest" description="Disordered" evidence="1">
    <location>
        <begin position="354"/>
        <end position="374"/>
    </location>
</feature>
<proteinExistence type="predicted"/>
<sequence>MGFINGTCNRGDYVASAPLLEQWDMCNAVVLNWILSSLSQDIYLFNSSPSPYDDEKGPFGRDGSVHQPDVDSDNQAGYDEQHTATPIGENTYSEGTFGLKQEVPVFETQEETNRNIMENKKHATLSRSSAKTEYRSMAVATFANPVMHEKTKHFDIDVHLVREKVALVSCSGLSYGVSPVEYDEPIRRITQEDTAYLKTHGPEIAQSEQLYSASANEIDVKKPELKELAPHLEYAYLKGDESCPVIISSKLTENEKTLLLQVLEKRKGAKAWKMSNIKGISPSFYTHKILTEESFKPVIQPQRRLNPKVQDVVKNKIVKLLDSCKQDAKPRLIRWVLLLQGFNIKIKDKKGAENSAADHLSRLKNPNMGELAEE</sequence>
<gene>
    <name evidence="2" type="ORF">Tci_350473</name>
</gene>
<comment type="caution">
    <text evidence="2">The sequence shown here is derived from an EMBL/GenBank/DDBJ whole genome shotgun (WGS) entry which is preliminary data.</text>
</comment>
<dbReference type="EMBL" id="BKCJ010129900">
    <property type="protein sequence ID" value="GEX78498.1"/>
    <property type="molecule type" value="Genomic_DNA"/>
</dbReference>
<dbReference type="AlphaFoldDB" id="A0A699HB13"/>
<evidence type="ECO:0008006" key="3">
    <source>
        <dbReference type="Google" id="ProtNLM"/>
    </source>
</evidence>
<evidence type="ECO:0000256" key="1">
    <source>
        <dbReference type="SAM" id="MobiDB-lite"/>
    </source>
</evidence>
<evidence type="ECO:0000313" key="2">
    <source>
        <dbReference type="EMBL" id="GEX78498.1"/>
    </source>
</evidence>
<organism evidence="2">
    <name type="scientific">Tanacetum cinerariifolium</name>
    <name type="common">Dalmatian daisy</name>
    <name type="synonym">Chrysanthemum cinerariifolium</name>
    <dbReference type="NCBI Taxonomy" id="118510"/>
    <lineage>
        <taxon>Eukaryota</taxon>
        <taxon>Viridiplantae</taxon>
        <taxon>Streptophyta</taxon>
        <taxon>Embryophyta</taxon>
        <taxon>Tracheophyta</taxon>
        <taxon>Spermatophyta</taxon>
        <taxon>Magnoliopsida</taxon>
        <taxon>eudicotyledons</taxon>
        <taxon>Gunneridae</taxon>
        <taxon>Pentapetalae</taxon>
        <taxon>asterids</taxon>
        <taxon>campanulids</taxon>
        <taxon>Asterales</taxon>
        <taxon>Asteraceae</taxon>
        <taxon>Asteroideae</taxon>
        <taxon>Anthemideae</taxon>
        <taxon>Anthemidinae</taxon>
        <taxon>Tanacetum</taxon>
    </lineage>
</organism>
<accession>A0A699HB13</accession>
<name>A0A699HB13_TANCI</name>
<reference evidence="2" key="1">
    <citation type="journal article" date="2019" name="Sci. Rep.">
        <title>Draft genome of Tanacetum cinerariifolium, the natural source of mosquito coil.</title>
        <authorList>
            <person name="Yamashiro T."/>
            <person name="Shiraishi A."/>
            <person name="Satake H."/>
            <person name="Nakayama K."/>
        </authorList>
    </citation>
    <scope>NUCLEOTIDE SEQUENCE</scope>
</reference>
<protein>
    <recommendedName>
        <fullName evidence="3">Reverse transcriptase domain-containing protein</fullName>
    </recommendedName>
</protein>
<feature type="region of interest" description="Disordered" evidence="1">
    <location>
        <begin position="53"/>
        <end position="93"/>
    </location>
</feature>